<dbReference type="PROSITE" id="PS50088">
    <property type="entry name" value="ANK_REPEAT"/>
    <property type="match status" value="1"/>
</dbReference>
<feature type="repeat" description="ANK" evidence="4">
    <location>
        <begin position="509"/>
        <end position="541"/>
    </location>
</feature>
<dbReference type="AlphaFoldDB" id="A0A8J2SA86"/>
<evidence type="ECO:0000256" key="1">
    <source>
        <dbReference type="ARBA" id="ARBA00004123"/>
    </source>
</evidence>
<comment type="subcellular location">
    <subcellularLocation>
        <location evidence="1">Nucleus</location>
    </subcellularLocation>
</comment>
<feature type="non-terminal residue" evidence="7">
    <location>
        <position position="1"/>
    </location>
</feature>
<gene>
    <name evidence="7" type="ORF">PECAL_2P05450</name>
</gene>
<keyword evidence="4" id="KW-0040">ANK repeat</keyword>
<accession>A0A8J2SA86</accession>
<name>A0A8J2SA86_9STRA</name>
<keyword evidence="3" id="KW-0539">Nucleus</keyword>
<dbReference type="InterPro" id="IPR002110">
    <property type="entry name" value="Ankyrin_rpt"/>
</dbReference>
<evidence type="ECO:0000256" key="2">
    <source>
        <dbReference type="ARBA" id="ARBA00023163"/>
    </source>
</evidence>
<dbReference type="PROSITE" id="PS51437">
    <property type="entry name" value="CG_1"/>
    <property type="match status" value="1"/>
</dbReference>
<dbReference type="InterPro" id="IPR005559">
    <property type="entry name" value="CG-1_dom"/>
</dbReference>
<feature type="region of interest" description="Disordered" evidence="5">
    <location>
        <begin position="341"/>
        <end position="422"/>
    </location>
</feature>
<dbReference type="EMBL" id="CAKKNE010000002">
    <property type="protein sequence ID" value="CAH0367520.1"/>
    <property type="molecule type" value="Genomic_DNA"/>
</dbReference>
<evidence type="ECO:0000256" key="4">
    <source>
        <dbReference type="PROSITE-ProRule" id="PRU00023"/>
    </source>
</evidence>
<dbReference type="SUPFAM" id="SSF48403">
    <property type="entry name" value="Ankyrin repeat"/>
    <property type="match status" value="1"/>
</dbReference>
<reference evidence="7" key="1">
    <citation type="submission" date="2021-11" db="EMBL/GenBank/DDBJ databases">
        <authorList>
            <consortium name="Genoscope - CEA"/>
            <person name="William W."/>
        </authorList>
    </citation>
    <scope>NUCLEOTIDE SEQUENCE</scope>
</reference>
<evidence type="ECO:0000256" key="3">
    <source>
        <dbReference type="ARBA" id="ARBA00023242"/>
    </source>
</evidence>
<keyword evidence="2" id="KW-0804">Transcription</keyword>
<dbReference type="Gene3D" id="1.25.40.20">
    <property type="entry name" value="Ankyrin repeat-containing domain"/>
    <property type="match status" value="1"/>
</dbReference>
<feature type="region of interest" description="Disordered" evidence="5">
    <location>
        <begin position="27"/>
        <end position="48"/>
    </location>
</feature>
<dbReference type="PANTHER" id="PTHR23335:SF1">
    <property type="entry name" value="CALMODULIN-BINDING TRANSCRIPTION ACTIVATOR, ISOFORM F"/>
    <property type="match status" value="1"/>
</dbReference>
<evidence type="ECO:0000256" key="5">
    <source>
        <dbReference type="SAM" id="MobiDB-lite"/>
    </source>
</evidence>
<proteinExistence type="predicted"/>
<comment type="caution">
    <text evidence="7">The sequence shown here is derived from an EMBL/GenBank/DDBJ whole genome shotgun (WGS) entry which is preliminary data.</text>
</comment>
<keyword evidence="8" id="KW-1185">Reference proteome</keyword>
<dbReference type="PROSITE" id="PS50297">
    <property type="entry name" value="ANK_REP_REGION"/>
    <property type="match status" value="1"/>
</dbReference>
<dbReference type="GO" id="GO:0003712">
    <property type="term" value="F:transcription coregulator activity"/>
    <property type="evidence" value="ECO:0007669"/>
    <property type="project" value="TreeGrafter"/>
</dbReference>
<dbReference type="SMART" id="SM00248">
    <property type="entry name" value="ANK"/>
    <property type="match status" value="2"/>
</dbReference>
<dbReference type="PANTHER" id="PTHR23335">
    <property type="entry name" value="CALMODULIN-BINDING TRANSCRIPTION ACTIVATOR CAMTA"/>
    <property type="match status" value="1"/>
</dbReference>
<dbReference type="Proteomes" id="UP000789595">
    <property type="component" value="Unassembled WGS sequence"/>
</dbReference>
<evidence type="ECO:0000313" key="8">
    <source>
        <dbReference type="Proteomes" id="UP000789595"/>
    </source>
</evidence>
<evidence type="ECO:0000259" key="6">
    <source>
        <dbReference type="PROSITE" id="PS51437"/>
    </source>
</evidence>
<dbReference type="InterPro" id="IPR036770">
    <property type="entry name" value="Ankyrin_rpt-contain_sf"/>
</dbReference>
<dbReference type="Pfam" id="PF12796">
    <property type="entry name" value="Ank_2"/>
    <property type="match status" value="1"/>
</dbReference>
<dbReference type="Pfam" id="PF03859">
    <property type="entry name" value="CG-1"/>
    <property type="match status" value="1"/>
</dbReference>
<dbReference type="GO" id="GO:0003690">
    <property type="term" value="F:double-stranded DNA binding"/>
    <property type="evidence" value="ECO:0007669"/>
    <property type="project" value="TreeGrafter"/>
</dbReference>
<organism evidence="7 8">
    <name type="scientific">Pelagomonas calceolata</name>
    <dbReference type="NCBI Taxonomy" id="35677"/>
    <lineage>
        <taxon>Eukaryota</taxon>
        <taxon>Sar</taxon>
        <taxon>Stramenopiles</taxon>
        <taxon>Ochrophyta</taxon>
        <taxon>Pelagophyceae</taxon>
        <taxon>Pelagomonadales</taxon>
        <taxon>Pelagomonadaceae</taxon>
        <taxon>Pelagomonas</taxon>
    </lineage>
</organism>
<dbReference type="GO" id="GO:0005634">
    <property type="term" value="C:nucleus"/>
    <property type="evidence" value="ECO:0007669"/>
    <property type="project" value="UniProtKB-SubCell"/>
</dbReference>
<dbReference type="SMART" id="SM01076">
    <property type="entry name" value="CG-1"/>
    <property type="match status" value="1"/>
</dbReference>
<dbReference type="OrthoDB" id="407555at2759"/>
<feature type="compositionally biased region" description="Basic and acidic residues" evidence="5">
    <location>
        <begin position="390"/>
        <end position="411"/>
    </location>
</feature>
<protein>
    <recommendedName>
        <fullName evidence="6">CG-1 domain-containing protein</fullName>
    </recommendedName>
</protein>
<dbReference type="GO" id="GO:0006357">
    <property type="term" value="P:regulation of transcription by RNA polymerase II"/>
    <property type="evidence" value="ECO:0007669"/>
    <property type="project" value="TreeGrafter"/>
</dbReference>
<dbReference type="PROSITE" id="PS50096">
    <property type="entry name" value="IQ"/>
    <property type="match status" value="2"/>
</dbReference>
<evidence type="ECO:0000313" key="7">
    <source>
        <dbReference type="EMBL" id="CAH0367520.1"/>
    </source>
</evidence>
<sequence>LPRRPSCWLPHLLAAAKTLPNRFGGYAKHSDSRGCPPALSRSGLRQGSMAALPRPRTHYAAAAANRWLLPEEILDLLTHAGRLNLQTSGAAPDRPPSGACYLFDRRVCRRFRADGHGWTSRGDSNRVREDHVRLRVDGTPRVAAAHAHHADDPQFHRRTYQLIDEGAPLSLVHYRRVLPREAGARVVRRREAERQSALLQSSAMDTDLSTWAAVFGEDDTSHELRASPVAVDCLSSVKHPPSTIQRVEPPPAPVVKRSIADVAPRRCGLVETTFLICVDAPLDPLQSGERLAVRFSGGLDVITPATKVNPYCVRCVLKPQAAGRATLEVVAARGSIARPLTKVDGDGVTVGPPAPADAALDQVRPAPTPADAAMDDEAPVANEARPSKRAATDDDAARRRTDEAATERPADGGRQSSAPRVPLHLDAFDANTLSALSDSELDAAVEQLMLRVVGQMGRLAATPQDLRDELDAPDAHGLSLCHYCALYGLADLVDALISKGASPDGAPGCGETPLHLAAAAGKGETVSVLLKRGADPGRRDARGRTARDVAHDRGHIQLAEALGSETTRRPSLEDAPSVPSEAALLHMAFSSLSIREKCALALAKRDRSDSVSVITDSSDQESLDAAVTLLAPDERQLLEAEAVTVTANARAWIARRHFVKVRDAARTLEARWLEHRKRERSSLEKIPEDSEPLTKFQAAARGALARGQLATIKAQMLALLVISRGFRDKLRNP</sequence>
<feature type="domain" description="CG-1" evidence="6">
    <location>
        <begin position="56"/>
        <end position="183"/>
    </location>
</feature>